<evidence type="ECO:0000256" key="1">
    <source>
        <dbReference type="SAM" id="Phobius"/>
    </source>
</evidence>
<protein>
    <recommendedName>
        <fullName evidence="4">Transmembrane protein</fullName>
    </recommendedName>
</protein>
<evidence type="ECO:0000313" key="3">
    <source>
        <dbReference type="Proteomes" id="UP000033400"/>
    </source>
</evidence>
<keyword evidence="1" id="KW-1133">Transmembrane helix</keyword>
<evidence type="ECO:0008006" key="4">
    <source>
        <dbReference type="Google" id="ProtNLM"/>
    </source>
</evidence>
<sequence>MIVGMLMLMLVVVVVVVVVTMFFMMSRFSSLNRPMLMVRSATLFFLLYVKTEDRLELVFLVHGVSTAEDNSTIQQPVPTTGSSTE</sequence>
<organism evidence="2 3">
    <name type="scientific">Pseudomonas fluorescens</name>
    <dbReference type="NCBI Taxonomy" id="294"/>
    <lineage>
        <taxon>Bacteria</taxon>
        <taxon>Pseudomonadati</taxon>
        <taxon>Pseudomonadota</taxon>
        <taxon>Gammaproteobacteria</taxon>
        <taxon>Pseudomonadales</taxon>
        <taxon>Pseudomonadaceae</taxon>
        <taxon>Pseudomonas</taxon>
    </lineage>
</organism>
<dbReference type="AlphaFoldDB" id="A0A0F4UZR8"/>
<dbReference type="Proteomes" id="UP000033400">
    <property type="component" value="Unassembled WGS sequence"/>
</dbReference>
<feature type="transmembrane region" description="Helical" evidence="1">
    <location>
        <begin position="6"/>
        <end position="25"/>
    </location>
</feature>
<evidence type="ECO:0000313" key="2">
    <source>
        <dbReference type="EMBL" id="KJZ61949.1"/>
    </source>
</evidence>
<keyword evidence="1" id="KW-0472">Membrane</keyword>
<gene>
    <name evidence="2" type="ORF">VD17_27865</name>
</gene>
<proteinExistence type="predicted"/>
<name>A0A0F4UZR8_PSEFL</name>
<dbReference type="EMBL" id="LACH01000072">
    <property type="protein sequence ID" value="KJZ61949.1"/>
    <property type="molecule type" value="Genomic_DNA"/>
</dbReference>
<reference evidence="2 3" key="1">
    <citation type="submission" date="2015-03" db="EMBL/GenBank/DDBJ databases">
        <title>Comparative genomics of Pseudomonas insights into diversity of traits involved in vanlence and defense.</title>
        <authorList>
            <person name="Qin Y."/>
        </authorList>
    </citation>
    <scope>NUCLEOTIDE SEQUENCE [LARGE SCALE GENOMIC DNA]</scope>
    <source>
        <strain evidence="2 3">H24</strain>
    </source>
</reference>
<comment type="caution">
    <text evidence="2">The sequence shown here is derived from an EMBL/GenBank/DDBJ whole genome shotgun (WGS) entry which is preliminary data.</text>
</comment>
<accession>A0A0F4UZR8</accession>
<keyword evidence="1" id="KW-0812">Transmembrane</keyword>